<keyword evidence="2" id="KW-0812">Transmembrane</keyword>
<feature type="transmembrane region" description="Helical" evidence="2">
    <location>
        <begin position="261"/>
        <end position="288"/>
    </location>
</feature>
<name>A0A3E1K840_9GAMM</name>
<keyword evidence="2" id="KW-0472">Membrane</keyword>
<evidence type="ECO:0000313" key="3">
    <source>
        <dbReference type="EMBL" id="RFF30234.1"/>
    </source>
</evidence>
<gene>
    <name evidence="3" type="ORF">DZC52_09145</name>
</gene>
<dbReference type="Proteomes" id="UP000260351">
    <property type="component" value="Unassembled WGS sequence"/>
</dbReference>
<feature type="transmembrane region" description="Helical" evidence="2">
    <location>
        <begin position="182"/>
        <end position="203"/>
    </location>
</feature>
<protein>
    <submittedName>
        <fullName evidence="3">DUF2868 domain-containing protein</fullName>
    </submittedName>
</protein>
<proteinExistence type="predicted"/>
<sequence>MPRLRVNDWLLAEAFRHVEERVGRQPDAAALAIARDRGGDLPGRIRARANALEQAPGLRADIQRLRRALAWLGGALLLVGLALGALAARATIADRQVDILLATAALLLVPSLMLIAWVAAMLLGLRRGGSGGLVGGVVLNALRWLGPRLLSSPHSAEAMTAFGGAAATPWGRWRLSAITHGFWLAYAAGASATLFVFFAVVQYELTWGTTLLSDDSVVGLVEWLAAWPELLGLMPEADRAWIEAGREGTGDVSARAQWARFLLAMIAAWAMVPRAILGLASLGVSALVGRRMELDTTRPGYLRLAADLSPARAGAETKDRPVPEAASRPRRRRRSNAEGILAVAVELEGMDVDVAGLVPGIELIDLGRADDRAGRSAAIETVEGLRRPAAAVIGVCSMLRTPDAGTERFLARLAEGADAPLWIVVDEGGRFEARGGDVASRRQDWQALADRAGGQAVFIDREAPGAAELARLHRALDGGGVS</sequence>
<feature type="transmembrane region" description="Helical" evidence="2">
    <location>
        <begin position="68"/>
        <end position="87"/>
    </location>
</feature>
<organism evidence="3 4">
    <name type="scientific">Wenzhouxiangella sediminis</name>
    <dbReference type="NCBI Taxonomy" id="1792836"/>
    <lineage>
        <taxon>Bacteria</taxon>
        <taxon>Pseudomonadati</taxon>
        <taxon>Pseudomonadota</taxon>
        <taxon>Gammaproteobacteria</taxon>
        <taxon>Chromatiales</taxon>
        <taxon>Wenzhouxiangellaceae</taxon>
        <taxon>Wenzhouxiangella</taxon>
    </lineage>
</organism>
<feature type="region of interest" description="Disordered" evidence="1">
    <location>
        <begin position="312"/>
        <end position="333"/>
    </location>
</feature>
<dbReference type="Pfam" id="PF11067">
    <property type="entry name" value="DUF2868"/>
    <property type="match status" value="1"/>
</dbReference>
<evidence type="ECO:0000256" key="2">
    <source>
        <dbReference type="SAM" id="Phobius"/>
    </source>
</evidence>
<dbReference type="OrthoDB" id="6210861at2"/>
<dbReference type="RefSeq" id="WP_116650835.1">
    <property type="nucleotide sequence ID" value="NZ_QUZK01000037.1"/>
</dbReference>
<dbReference type="AlphaFoldDB" id="A0A3E1K840"/>
<evidence type="ECO:0000313" key="4">
    <source>
        <dbReference type="Proteomes" id="UP000260351"/>
    </source>
</evidence>
<accession>A0A3E1K840</accession>
<dbReference type="EMBL" id="QUZK01000037">
    <property type="protein sequence ID" value="RFF30234.1"/>
    <property type="molecule type" value="Genomic_DNA"/>
</dbReference>
<evidence type="ECO:0000256" key="1">
    <source>
        <dbReference type="SAM" id="MobiDB-lite"/>
    </source>
</evidence>
<feature type="transmembrane region" description="Helical" evidence="2">
    <location>
        <begin position="99"/>
        <end position="123"/>
    </location>
</feature>
<comment type="caution">
    <text evidence="3">The sequence shown here is derived from an EMBL/GenBank/DDBJ whole genome shotgun (WGS) entry which is preliminary data.</text>
</comment>
<keyword evidence="4" id="KW-1185">Reference proteome</keyword>
<reference evidence="3 4" key="1">
    <citation type="submission" date="2018-08" db="EMBL/GenBank/DDBJ databases">
        <title>Wenzhouxiangella salilacus sp. nov., a novel bacterium isolated from a saline lake in Xinjiang Province, China.</title>
        <authorList>
            <person name="Han S."/>
        </authorList>
    </citation>
    <scope>NUCLEOTIDE SEQUENCE [LARGE SCALE GENOMIC DNA]</scope>
    <source>
        <strain evidence="3 4">XDB06</strain>
    </source>
</reference>
<keyword evidence="2" id="KW-1133">Transmembrane helix</keyword>
<dbReference type="InterPro" id="IPR021296">
    <property type="entry name" value="DUF2868"/>
</dbReference>